<name>A0A0A8ZUU6_ARUDO</name>
<proteinExistence type="predicted"/>
<organism evidence="1">
    <name type="scientific">Arundo donax</name>
    <name type="common">Giant reed</name>
    <name type="synonym">Donax arundinaceus</name>
    <dbReference type="NCBI Taxonomy" id="35708"/>
    <lineage>
        <taxon>Eukaryota</taxon>
        <taxon>Viridiplantae</taxon>
        <taxon>Streptophyta</taxon>
        <taxon>Embryophyta</taxon>
        <taxon>Tracheophyta</taxon>
        <taxon>Spermatophyta</taxon>
        <taxon>Magnoliopsida</taxon>
        <taxon>Liliopsida</taxon>
        <taxon>Poales</taxon>
        <taxon>Poaceae</taxon>
        <taxon>PACMAD clade</taxon>
        <taxon>Arundinoideae</taxon>
        <taxon>Arundineae</taxon>
        <taxon>Arundo</taxon>
    </lineage>
</organism>
<dbReference type="AlphaFoldDB" id="A0A0A8ZUU6"/>
<dbReference type="EMBL" id="GBRH01254741">
    <property type="protein sequence ID" value="JAD43154.1"/>
    <property type="molecule type" value="Transcribed_RNA"/>
</dbReference>
<accession>A0A0A8ZUU6</accession>
<reference evidence="1" key="1">
    <citation type="submission" date="2014-09" db="EMBL/GenBank/DDBJ databases">
        <authorList>
            <person name="Magalhaes I.L.F."/>
            <person name="Oliveira U."/>
            <person name="Santos F.R."/>
            <person name="Vidigal T.H.D.A."/>
            <person name="Brescovit A.D."/>
            <person name="Santos A.J."/>
        </authorList>
    </citation>
    <scope>NUCLEOTIDE SEQUENCE</scope>
    <source>
        <tissue evidence="1">Shoot tissue taken approximately 20 cm above the soil surface</tissue>
    </source>
</reference>
<evidence type="ECO:0000313" key="1">
    <source>
        <dbReference type="EMBL" id="JAD43154.1"/>
    </source>
</evidence>
<reference evidence="1" key="2">
    <citation type="journal article" date="2015" name="Data Brief">
        <title>Shoot transcriptome of the giant reed, Arundo donax.</title>
        <authorList>
            <person name="Barrero R.A."/>
            <person name="Guerrero F.D."/>
            <person name="Moolhuijzen P."/>
            <person name="Goolsby J.A."/>
            <person name="Tidwell J."/>
            <person name="Bellgard S.E."/>
            <person name="Bellgard M.I."/>
        </authorList>
    </citation>
    <scope>NUCLEOTIDE SEQUENCE</scope>
    <source>
        <tissue evidence="1">Shoot tissue taken approximately 20 cm above the soil surface</tissue>
    </source>
</reference>
<sequence length="19" mass="2152">MAGKYTGCTPLKFITLYED</sequence>
<protein>
    <submittedName>
        <fullName evidence="1">Uncharacterized protein</fullName>
    </submittedName>
</protein>